<evidence type="ECO:0000313" key="1">
    <source>
        <dbReference type="EMBL" id="CAD7237670.1"/>
    </source>
</evidence>
<organism evidence="1">
    <name type="scientific">Cyprideis torosa</name>
    <dbReference type="NCBI Taxonomy" id="163714"/>
    <lineage>
        <taxon>Eukaryota</taxon>
        <taxon>Metazoa</taxon>
        <taxon>Ecdysozoa</taxon>
        <taxon>Arthropoda</taxon>
        <taxon>Crustacea</taxon>
        <taxon>Oligostraca</taxon>
        <taxon>Ostracoda</taxon>
        <taxon>Podocopa</taxon>
        <taxon>Podocopida</taxon>
        <taxon>Cytherocopina</taxon>
        <taxon>Cytheroidea</taxon>
        <taxon>Cytherideidae</taxon>
        <taxon>Cyprideis</taxon>
    </lineage>
</organism>
<name>A0A7R8ZUN3_9CRUS</name>
<accession>A0A7R8ZUN3</accession>
<dbReference type="Pfam" id="PF00084">
    <property type="entry name" value="Sushi"/>
    <property type="match status" value="1"/>
</dbReference>
<protein>
    <submittedName>
        <fullName evidence="1">Uncharacterized protein</fullName>
    </submittedName>
</protein>
<dbReference type="AlphaFoldDB" id="A0A7R8ZUN3"/>
<sequence>MVTKIKVWRDFPVGWSVDENEREWIYRLSIFDAREEDSGVFSCTSPDHMTNSLQLEVQAVSCPSVVLSDPLLRIVSAGDSTLMNARLDFTCSPGFQLQGPPSIRCLHTGQL</sequence>
<dbReference type="OrthoDB" id="5804959at2759"/>
<dbReference type="InterPro" id="IPR035976">
    <property type="entry name" value="Sushi/SCR/CCP_sf"/>
</dbReference>
<dbReference type="EMBL" id="OB690597">
    <property type="protein sequence ID" value="CAD7237670.1"/>
    <property type="molecule type" value="Genomic_DNA"/>
</dbReference>
<dbReference type="CDD" id="cd00033">
    <property type="entry name" value="CCP"/>
    <property type="match status" value="1"/>
</dbReference>
<dbReference type="InterPro" id="IPR000436">
    <property type="entry name" value="Sushi_SCR_CCP_dom"/>
</dbReference>
<dbReference type="Gene3D" id="2.10.70.10">
    <property type="entry name" value="Complement Module, domain 1"/>
    <property type="match status" value="1"/>
</dbReference>
<reference evidence="1" key="1">
    <citation type="submission" date="2020-11" db="EMBL/GenBank/DDBJ databases">
        <authorList>
            <person name="Tran Van P."/>
        </authorList>
    </citation>
    <scope>NUCLEOTIDE SEQUENCE</scope>
</reference>
<proteinExistence type="predicted"/>
<dbReference type="SUPFAM" id="SSF57535">
    <property type="entry name" value="Complement control module/SCR domain"/>
    <property type="match status" value="1"/>
</dbReference>
<gene>
    <name evidence="1" type="ORF">CTOB1V02_LOCUS15485</name>
</gene>